<evidence type="ECO:0000313" key="2">
    <source>
        <dbReference type="EMBL" id="QNF34722.1"/>
    </source>
</evidence>
<evidence type="ECO:0000313" key="3">
    <source>
        <dbReference type="Proteomes" id="UP000515237"/>
    </source>
</evidence>
<protein>
    <submittedName>
        <fullName evidence="2">Crp/Fnr family transcriptional regulator</fullName>
    </submittedName>
</protein>
<dbReference type="SUPFAM" id="SSF51206">
    <property type="entry name" value="cAMP-binding domain-like"/>
    <property type="match status" value="1"/>
</dbReference>
<accession>A0A7G7GC38</accession>
<dbReference type="Gene3D" id="2.60.120.10">
    <property type="entry name" value="Jelly Rolls"/>
    <property type="match status" value="1"/>
</dbReference>
<keyword evidence="3" id="KW-1185">Reference proteome</keyword>
<sequence>MPDPLLQLKQVMNATAPMPETDWEEFSSFFKPFAAKRKEVLTKAGETEKYLYFVTEGVQRIFYYDDQNREATLVFTYAPSFGGVLDALLLQQPSRYYYETLTPSVFLRAAISDILPITNQRPALSFLIRQGVTHALSGVLERLVELQCFTSEEKFRQLLRRSPHILQLVPHKYLANYLGIEATNFSKLINKVRI</sequence>
<dbReference type="InterPro" id="IPR018490">
    <property type="entry name" value="cNMP-bd_dom_sf"/>
</dbReference>
<dbReference type="CDD" id="cd00038">
    <property type="entry name" value="CAP_ED"/>
    <property type="match status" value="1"/>
</dbReference>
<dbReference type="EMBL" id="CP055156">
    <property type="protein sequence ID" value="QNF34722.1"/>
    <property type="molecule type" value="Genomic_DNA"/>
</dbReference>
<dbReference type="InterPro" id="IPR000595">
    <property type="entry name" value="cNMP-bd_dom"/>
</dbReference>
<gene>
    <name evidence="2" type="ORF">HUW51_19040</name>
</gene>
<organism evidence="2 3">
    <name type="scientific">Adhaeribacter swui</name>
    <dbReference type="NCBI Taxonomy" id="2086471"/>
    <lineage>
        <taxon>Bacteria</taxon>
        <taxon>Pseudomonadati</taxon>
        <taxon>Bacteroidota</taxon>
        <taxon>Cytophagia</taxon>
        <taxon>Cytophagales</taxon>
        <taxon>Hymenobacteraceae</taxon>
        <taxon>Adhaeribacter</taxon>
    </lineage>
</organism>
<evidence type="ECO:0000259" key="1">
    <source>
        <dbReference type="Pfam" id="PF00027"/>
    </source>
</evidence>
<feature type="domain" description="Cyclic nucleotide-binding" evidence="1">
    <location>
        <begin position="36"/>
        <end position="115"/>
    </location>
</feature>
<dbReference type="KEGG" id="aswu:HUW51_19040"/>
<dbReference type="AlphaFoldDB" id="A0A7G7GC38"/>
<proteinExistence type="predicted"/>
<reference evidence="2 3" key="1">
    <citation type="journal article" date="2018" name="Int. J. Syst. Evol. Microbiol.">
        <title>Adhaeribacter swui sp. nov., isolated from wet mud.</title>
        <authorList>
            <person name="Kim D.U."/>
            <person name="Kim K.W."/>
            <person name="Kang M.S."/>
            <person name="Kim J.Y."/>
            <person name="Jang J.H."/>
            <person name="Kim M.K."/>
        </authorList>
    </citation>
    <scope>NUCLEOTIDE SEQUENCE [LARGE SCALE GENOMIC DNA]</scope>
    <source>
        <strain evidence="2 3">KCTC 52873</strain>
    </source>
</reference>
<dbReference type="Proteomes" id="UP000515237">
    <property type="component" value="Chromosome"/>
</dbReference>
<dbReference type="RefSeq" id="WP_185271217.1">
    <property type="nucleotide sequence ID" value="NZ_CP055156.1"/>
</dbReference>
<dbReference type="InterPro" id="IPR014710">
    <property type="entry name" value="RmlC-like_jellyroll"/>
</dbReference>
<name>A0A7G7GC38_9BACT</name>
<dbReference type="Pfam" id="PF00027">
    <property type="entry name" value="cNMP_binding"/>
    <property type="match status" value="1"/>
</dbReference>